<feature type="transmembrane region" description="Helical" evidence="1">
    <location>
        <begin position="26"/>
        <end position="54"/>
    </location>
</feature>
<dbReference type="RefSeq" id="WP_380625381.1">
    <property type="nucleotide sequence ID" value="NZ_JBHSDK010000061.1"/>
</dbReference>
<evidence type="ECO:0000313" key="3">
    <source>
        <dbReference type="Proteomes" id="UP001595823"/>
    </source>
</evidence>
<keyword evidence="1" id="KW-0472">Membrane</keyword>
<accession>A0ABV8U468</accession>
<gene>
    <name evidence="2" type="ORF">ACFPET_22220</name>
</gene>
<reference evidence="3" key="1">
    <citation type="journal article" date="2019" name="Int. J. Syst. Evol. Microbiol.">
        <title>The Global Catalogue of Microorganisms (GCM) 10K type strain sequencing project: providing services to taxonomists for standard genome sequencing and annotation.</title>
        <authorList>
            <consortium name="The Broad Institute Genomics Platform"/>
            <consortium name="The Broad Institute Genome Sequencing Center for Infectious Disease"/>
            <person name="Wu L."/>
            <person name="Ma J."/>
        </authorList>
    </citation>
    <scope>NUCLEOTIDE SEQUENCE [LARGE SCALE GENOMIC DNA]</scope>
    <source>
        <strain evidence="3">IBRC-M 10908</strain>
    </source>
</reference>
<keyword evidence="3" id="KW-1185">Reference proteome</keyword>
<name>A0ABV8U468_9ACTN</name>
<organism evidence="2 3">
    <name type="scientific">Salininema proteolyticum</name>
    <dbReference type="NCBI Taxonomy" id="1607685"/>
    <lineage>
        <taxon>Bacteria</taxon>
        <taxon>Bacillati</taxon>
        <taxon>Actinomycetota</taxon>
        <taxon>Actinomycetes</taxon>
        <taxon>Glycomycetales</taxon>
        <taxon>Glycomycetaceae</taxon>
        <taxon>Salininema</taxon>
    </lineage>
</organism>
<comment type="caution">
    <text evidence="2">The sequence shown here is derived from an EMBL/GenBank/DDBJ whole genome shotgun (WGS) entry which is preliminary data.</text>
</comment>
<dbReference type="EMBL" id="JBHSDK010000061">
    <property type="protein sequence ID" value="MFC4337914.1"/>
    <property type="molecule type" value="Genomic_DNA"/>
</dbReference>
<evidence type="ECO:0000313" key="2">
    <source>
        <dbReference type="EMBL" id="MFC4337914.1"/>
    </source>
</evidence>
<dbReference type="Proteomes" id="UP001595823">
    <property type="component" value="Unassembled WGS sequence"/>
</dbReference>
<keyword evidence="1" id="KW-1133">Transmembrane helix</keyword>
<keyword evidence="1" id="KW-0812">Transmembrane</keyword>
<feature type="transmembrane region" description="Helical" evidence="1">
    <location>
        <begin position="60"/>
        <end position="84"/>
    </location>
</feature>
<feature type="transmembrane region" description="Helical" evidence="1">
    <location>
        <begin position="96"/>
        <end position="115"/>
    </location>
</feature>
<protein>
    <submittedName>
        <fullName evidence="2">Uncharacterized protein</fullName>
    </submittedName>
</protein>
<sequence>MPHSEEISSFEKAIARRRFPTAVSKISQLTVLWILTPIIGFLAFAIMFSMAGIVQESRHYQWLMILVFAAGTGIVFIAMPSLVTRIAHKAGYAKTAGLYGMGALVSATAAIWMFIRLFELGQA</sequence>
<evidence type="ECO:0000256" key="1">
    <source>
        <dbReference type="SAM" id="Phobius"/>
    </source>
</evidence>
<proteinExistence type="predicted"/>